<evidence type="ECO:0000313" key="1">
    <source>
        <dbReference type="EMBL" id="KKM67296.1"/>
    </source>
</evidence>
<sequence length="77" mass="9022">MNVIIKKLENKEHEYFAYTKSLCGKATYFVYFEDSIWGAVALHNFIEMFRTFFNPDTVHVTVAEKNITLKNDALLEI</sequence>
<accession>A0A0F9JXY3</accession>
<organism evidence="1">
    <name type="scientific">marine sediment metagenome</name>
    <dbReference type="NCBI Taxonomy" id="412755"/>
    <lineage>
        <taxon>unclassified sequences</taxon>
        <taxon>metagenomes</taxon>
        <taxon>ecological metagenomes</taxon>
    </lineage>
</organism>
<reference evidence="1" key="1">
    <citation type="journal article" date="2015" name="Nature">
        <title>Complex archaea that bridge the gap between prokaryotes and eukaryotes.</title>
        <authorList>
            <person name="Spang A."/>
            <person name="Saw J.H."/>
            <person name="Jorgensen S.L."/>
            <person name="Zaremba-Niedzwiedzka K."/>
            <person name="Martijn J."/>
            <person name="Lind A.E."/>
            <person name="van Eijk R."/>
            <person name="Schleper C."/>
            <person name="Guy L."/>
            <person name="Ettema T.J."/>
        </authorList>
    </citation>
    <scope>NUCLEOTIDE SEQUENCE</scope>
</reference>
<dbReference type="AlphaFoldDB" id="A0A0F9JXY3"/>
<gene>
    <name evidence="1" type="ORF">LCGC14_1472470</name>
</gene>
<name>A0A0F9JXY3_9ZZZZ</name>
<comment type="caution">
    <text evidence="1">The sequence shown here is derived from an EMBL/GenBank/DDBJ whole genome shotgun (WGS) entry which is preliminary data.</text>
</comment>
<proteinExistence type="predicted"/>
<dbReference type="EMBL" id="LAZR01010372">
    <property type="protein sequence ID" value="KKM67296.1"/>
    <property type="molecule type" value="Genomic_DNA"/>
</dbReference>
<protein>
    <submittedName>
        <fullName evidence="1">Uncharacterized protein</fullName>
    </submittedName>
</protein>